<keyword evidence="15" id="KW-1185">Reference proteome</keyword>
<dbReference type="PANTHER" id="PTHR23293">
    <property type="entry name" value="FAD SYNTHETASE-RELATED FMN ADENYLYLTRANSFERASE"/>
    <property type="match status" value="1"/>
</dbReference>
<evidence type="ECO:0000256" key="1">
    <source>
        <dbReference type="ARBA" id="ARBA00004726"/>
    </source>
</evidence>
<evidence type="ECO:0000256" key="3">
    <source>
        <dbReference type="ARBA" id="ARBA00022630"/>
    </source>
</evidence>
<evidence type="ECO:0000256" key="11">
    <source>
        <dbReference type="ARBA" id="ARBA00031871"/>
    </source>
</evidence>
<dbReference type="InterPro" id="IPR014729">
    <property type="entry name" value="Rossmann-like_a/b/a_fold"/>
</dbReference>
<evidence type="ECO:0000256" key="8">
    <source>
        <dbReference type="ARBA" id="ARBA00022827"/>
    </source>
</evidence>
<evidence type="ECO:0000313" key="14">
    <source>
        <dbReference type="EMBL" id="KAH3675900.1"/>
    </source>
</evidence>
<comment type="catalytic activity">
    <reaction evidence="12">
        <text>FMN + ATP + H(+) = FAD + diphosphate</text>
        <dbReference type="Rhea" id="RHEA:17237"/>
        <dbReference type="ChEBI" id="CHEBI:15378"/>
        <dbReference type="ChEBI" id="CHEBI:30616"/>
        <dbReference type="ChEBI" id="CHEBI:33019"/>
        <dbReference type="ChEBI" id="CHEBI:57692"/>
        <dbReference type="ChEBI" id="CHEBI:58210"/>
        <dbReference type="EC" id="2.7.7.2"/>
    </reaction>
</comment>
<reference evidence="14" key="2">
    <citation type="submission" date="2021-01" db="EMBL/GenBank/DDBJ databases">
        <authorList>
            <person name="Schikora-Tamarit M.A."/>
        </authorList>
    </citation>
    <scope>NUCLEOTIDE SEQUENCE</scope>
    <source>
        <strain evidence="14">CBS6341</strain>
    </source>
</reference>
<dbReference type="GO" id="GO:0005524">
    <property type="term" value="F:ATP binding"/>
    <property type="evidence" value="ECO:0007669"/>
    <property type="project" value="UniProtKB-KW"/>
</dbReference>
<comment type="pathway">
    <text evidence="1">Cofactor biosynthesis; FAD biosynthesis; FAD from FMN: step 1/1.</text>
</comment>
<proteinExistence type="predicted"/>
<dbReference type="SUPFAM" id="SSF52402">
    <property type="entry name" value="Adenine nucleotide alpha hydrolases-like"/>
    <property type="match status" value="1"/>
</dbReference>
<keyword evidence="5" id="KW-0808">Transferase</keyword>
<organism evidence="14 15">
    <name type="scientific">Wickerhamomyces mucosus</name>
    <dbReference type="NCBI Taxonomy" id="1378264"/>
    <lineage>
        <taxon>Eukaryota</taxon>
        <taxon>Fungi</taxon>
        <taxon>Dikarya</taxon>
        <taxon>Ascomycota</taxon>
        <taxon>Saccharomycotina</taxon>
        <taxon>Saccharomycetes</taxon>
        <taxon>Phaffomycetales</taxon>
        <taxon>Wickerhamomycetaceae</taxon>
        <taxon>Wickerhamomyces</taxon>
    </lineage>
</organism>
<evidence type="ECO:0000256" key="6">
    <source>
        <dbReference type="ARBA" id="ARBA00022695"/>
    </source>
</evidence>
<evidence type="ECO:0000256" key="10">
    <source>
        <dbReference type="ARBA" id="ARBA00031145"/>
    </source>
</evidence>
<dbReference type="CDD" id="cd23948">
    <property type="entry name" value="FAD_synthase"/>
    <property type="match status" value="1"/>
</dbReference>
<comment type="caution">
    <text evidence="14">The sequence shown here is derived from an EMBL/GenBank/DDBJ whole genome shotgun (WGS) entry which is preliminary data.</text>
</comment>
<dbReference type="Proteomes" id="UP000769528">
    <property type="component" value="Unassembled WGS sequence"/>
</dbReference>
<dbReference type="AlphaFoldDB" id="A0A9P8PQV3"/>
<sequence>MNSSDSLYNKSKYYNELINNFITNNKDIQLISKIQESIKIIDQTLNQFNLNEISLSFNGGKDCLVMLILFISRLYEFKDKFQLIKLNKIQCILINYEDQFPELIQFIEETCHFYNLKLIQYNNELKLGFKNYLIDYPNIKSIIIGTRLTDPFGGNLKNCQKTDNNWPYFIRIHPILTWNYQEIWDFLLKFQINYCKLYDYGYTSIGGINSTIPNPNLKIIENGDKIKYLPAYELKDGSKERDGRL</sequence>
<keyword evidence="8" id="KW-0274">FAD</keyword>
<evidence type="ECO:0000259" key="13">
    <source>
        <dbReference type="Pfam" id="PF01507"/>
    </source>
</evidence>
<evidence type="ECO:0000313" key="15">
    <source>
        <dbReference type="Proteomes" id="UP000769528"/>
    </source>
</evidence>
<evidence type="ECO:0000256" key="7">
    <source>
        <dbReference type="ARBA" id="ARBA00022741"/>
    </source>
</evidence>
<dbReference type="GO" id="GO:0003919">
    <property type="term" value="F:FMN adenylyltransferase activity"/>
    <property type="evidence" value="ECO:0007669"/>
    <property type="project" value="UniProtKB-EC"/>
</dbReference>
<evidence type="ECO:0000256" key="5">
    <source>
        <dbReference type="ARBA" id="ARBA00022679"/>
    </source>
</evidence>
<reference evidence="14" key="1">
    <citation type="journal article" date="2021" name="Open Biol.">
        <title>Shared evolutionary footprints suggest mitochondrial oxidative damage underlies multiple complex I losses in fungi.</title>
        <authorList>
            <person name="Schikora-Tamarit M.A."/>
            <person name="Marcet-Houben M."/>
            <person name="Nosek J."/>
            <person name="Gabaldon T."/>
        </authorList>
    </citation>
    <scope>NUCLEOTIDE SEQUENCE</scope>
    <source>
        <strain evidence="14">CBS6341</strain>
    </source>
</reference>
<protein>
    <recommendedName>
        <fullName evidence="2">FAD synthase</fullName>
        <ecNumber evidence="2">2.7.7.2</ecNumber>
    </recommendedName>
    <alternativeName>
        <fullName evidence="10">FAD pyrophosphorylase</fullName>
    </alternativeName>
    <alternativeName>
        <fullName evidence="11">FMN adenylyltransferase</fullName>
    </alternativeName>
</protein>
<gene>
    <name evidence="14" type="ORF">WICMUC_002425</name>
</gene>
<evidence type="ECO:0000256" key="2">
    <source>
        <dbReference type="ARBA" id="ARBA00012393"/>
    </source>
</evidence>
<dbReference type="OrthoDB" id="270728at2759"/>
<accession>A0A9P8PQV3</accession>
<feature type="domain" description="Phosphoadenosine phosphosulphate reductase" evidence="13">
    <location>
        <begin position="135"/>
        <end position="212"/>
    </location>
</feature>
<evidence type="ECO:0000256" key="12">
    <source>
        <dbReference type="ARBA" id="ARBA00049494"/>
    </source>
</evidence>
<evidence type="ECO:0000256" key="4">
    <source>
        <dbReference type="ARBA" id="ARBA00022643"/>
    </source>
</evidence>
<keyword evidence="4" id="KW-0288">FMN</keyword>
<keyword evidence="7" id="KW-0547">Nucleotide-binding</keyword>
<evidence type="ECO:0000256" key="9">
    <source>
        <dbReference type="ARBA" id="ARBA00022840"/>
    </source>
</evidence>
<keyword evidence="3" id="KW-0285">Flavoprotein</keyword>
<dbReference type="GO" id="GO:0006747">
    <property type="term" value="P:FAD biosynthetic process"/>
    <property type="evidence" value="ECO:0007669"/>
    <property type="project" value="TreeGrafter"/>
</dbReference>
<keyword evidence="6" id="KW-0548">Nucleotidyltransferase</keyword>
<name>A0A9P8PQV3_9ASCO</name>
<dbReference type="PANTHER" id="PTHR23293:SF9">
    <property type="entry name" value="FAD SYNTHASE"/>
    <property type="match status" value="1"/>
</dbReference>
<dbReference type="EMBL" id="JAEUBF010000688">
    <property type="protein sequence ID" value="KAH3675900.1"/>
    <property type="molecule type" value="Genomic_DNA"/>
</dbReference>
<dbReference type="Pfam" id="PF01507">
    <property type="entry name" value="PAPS_reduct"/>
    <property type="match status" value="2"/>
</dbReference>
<dbReference type="InterPro" id="IPR002500">
    <property type="entry name" value="PAPS_reduct_dom"/>
</dbReference>
<keyword evidence="9" id="KW-0067">ATP-binding</keyword>
<dbReference type="Gene3D" id="3.40.50.620">
    <property type="entry name" value="HUPs"/>
    <property type="match status" value="1"/>
</dbReference>
<feature type="domain" description="Phosphoadenosine phosphosulphate reductase" evidence="13">
    <location>
        <begin position="53"/>
        <end position="126"/>
    </location>
</feature>
<dbReference type="EC" id="2.7.7.2" evidence="2"/>